<dbReference type="FunFam" id="3.40.50.11840:FF:000011">
    <property type="entry name" value="2-(3-amino-3-carboxypropyl)histidine synthase subunit 2"/>
    <property type="match status" value="1"/>
</dbReference>
<evidence type="ECO:0000256" key="4">
    <source>
        <dbReference type="ARBA" id="ARBA00021914"/>
    </source>
</evidence>
<feature type="region of interest" description="Disordered" evidence="9">
    <location>
        <begin position="436"/>
        <end position="461"/>
    </location>
</feature>
<dbReference type="GO" id="GO:0046872">
    <property type="term" value="F:metal ion binding"/>
    <property type="evidence" value="ECO:0007669"/>
    <property type="project" value="UniProtKB-KW"/>
</dbReference>
<reference evidence="12" key="1">
    <citation type="submission" date="2011-07" db="EMBL/GenBank/DDBJ databases">
        <authorList>
            <consortium name="Caenorhabditis brenneri Sequencing and Analysis Consortium"/>
            <person name="Wilson R.K."/>
        </authorList>
    </citation>
    <scope>NUCLEOTIDE SEQUENCE [LARGE SCALE GENOMIC DNA]</scope>
    <source>
        <strain evidence="12">PB2801</strain>
    </source>
</reference>
<dbReference type="InterPro" id="IPR010014">
    <property type="entry name" value="DHP2"/>
</dbReference>
<evidence type="ECO:0000256" key="9">
    <source>
        <dbReference type="SAM" id="MobiDB-lite"/>
    </source>
</evidence>
<comment type="similarity">
    <text evidence="3 8">Belongs to the DPH1/DPH2 family. DPH2 subfamily.</text>
</comment>
<protein>
    <recommendedName>
        <fullName evidence="4 8">2-(3-amino-3-carboxypropyl)histidine synthase subunit 2</fullName>
    </recommendedName>
</protein>
<dbReference type="InterPro" id="IPR016435">
    <property type="entry name" value="DPH1/DPH2"/>
</dbReference>
<dbReference type="InterPro" id="IPR042265">
    <property type="entry name" value="DPH1/DPH2_3"/>
</dbReference>
<dbReference type="UniPathway" id="UPA00559"/>
<keyword evidence="10" id="KW-1133">Transmembrane helix</keyword>
<keyword evidence="7 8" id="KW-0411">Iron-sulfur</keyword>
<evidence type="ECO:0000256" key="10">
    <source>
        <dbReference type="SAM" id="Phobius"/>
    </source>
</evidence>
<feature type="compositionally biased region" description="Polar residues" evidence="9">
    <location>
        <begin position="438"/>
        <end position="447"/>
    </location>
</feature>
<evidence type="ECO:0000313" key="12">
    <source>
        <dbReference type="Proteomes" id="UP000008068"/>
    </source>
</evidence>
<dbReference type="STRING" id="135651.G0MVK5"/>
<dbReference type="FunCoup" id="G0MVK5">
    <property type="interactions" value="2992"/>
</dbReference>
<feature type="transmembrane region" description="Helical" evidence="10">
    <location>
        <begin position="252"/>
        <end position="271"/>
    </location>
</feature>
<dbReference type="Pfam" id="PF01866">
    <property type="entry name" value="Diphthamide_syn"/>
    <property type="match status" value="2"/>
</dbReference>
<accession>G0MVK5</accession>
<organism evidence="12">
    <name type="scientific">Caenorhabditis brenneri</name>
    <name type="common">Nematode worm</name>
    <dbReference type="NCBI Taxonomy" id="135651"/>
    <lineage>
        <taxon>Eukaryota</taxon>
        <taxon>Metazoa</taxon>
        <taxon>Ecdysozoa</taxon>
        <taxon>Nematoda</taxon>
        <taxon>Chromadorea</taxon>
        <taxon>Rhabditida</taxon>
        <taxon>Rhabditina</taxon>
        <taxon>Rhabditomorpha</taxon>
        <taxon>Rhabditoidea</taxon>
        <taxon>Rhabditidae</taxon>
        <taxon>Peloderinae</taxon>
        <taxon>Caenorhabditis</taxon>
    </lineage>
</organism>
<comment type="function">
    <text evidence="8">Required for the first step of diphthamide biosynthesis, a post-translational modification of histidine which occurs in elongation factor 2. DPH1 and DPH2 transfer a 3-amino-3-carboxypropyl (ACP) group from S-adenosyl-L-methionine (SAM) to a histidine residue, the reaction is assisted by a reduction system comprising DPH3 and a NADH-dependent reductase. Facilitates the reduction of the catalytic iron-sulfur cluster found in the DPH1 subunit.</text>
</comment>
<dbReference type="Proteomes" id="UP000008068">
    <property type="component" value="Unassembled WGS sequence"/>
</dbReference>
<dbReference type="PANTHER" id="PTHR10762:SF2">
    <property type="entry name" value="2-(3-AMINO-3-CARBOXYPROPYL)HISTIDINE SYNTHASE SUBUNIT 2"/>
    <property type="match status" value="1"/>
</dbReference>
<name>G0MVK5_CAEBE</name>
<feature type="transmembrane region" description="Helical" evidence="10">
    <location>
        <begin position="277"/>
        <end position="304"/>
    </location>
</feature>
<dbReference type="NCBIfam" id="TIGR00322">
    <property type="entry name" value="diphth2_R"/>
    <property type="match status" value="2"/>
</dbReference>
<dbReference type="Gene3D" id="3.40.50.11840">
    <property type="entry name" value="Diphthamide synthesis DPH1/DPH2 domain 1"/>
    <property type="match status" value="1"/>
</dbReference>
<comment type="pathway">
    <text evidence="2 8">Protein modification; peptidyl-diphthamide biosynthesis.</text>
</comment>
<evidence type="ECO:0000256" key="6">
    <source>
        <dbReference type="ARBA" id="ARBA00023004"/>
    </source>
</evidence>
<evidence type="ECO:0000256" key="2">
    <source>
        <dbReference type="ARBA" id="ARBA00005156"/>
    </source>
</evidence>
<evidence type="ECO:0000256" key="7">
    <source>
        <dbReference type="ARBA" id="ARBA00023014"/>
    </source>
</evidence>
<dbReference type="GO" id="GO:0090560">
    <property type="term" value="F:2-(3-amino-3-carboxypropyl)histidine synthase activity"/>
    <property type="evidence" value="ECO:0007669"/>
    <property type="project" value="InterPro"/>
</dbReference>
<evidence type="ECO:0000256" key="5">
    <source>
        <dbReference type="ARBA" id="ARBA00022723"/>
    </source>
</evidence>
<evidence type="ECO:0000256" key="1">
    <source>
        <dbReference type="ARBA" id="ARBA00001966"/>
    </source>
</evidence>
<keyword evidence="10" id="KW-0472">Membrane</keyword>
<keyword evidence="6 8" id="KW-0408">Iron</keyword>
<keyword evidence="10" id="KW-0812">Transmembrane</keyword>
<dbReference type="GO" id="GO:0051536">
    <property type="term" value="F:iron-sulfur cluster binding"/>
    <property type="evidence" value="ECO:0007669"/>
    <property type="project" value="UniProtKB-KW"/>
</dbReference>
<dbReference type="OrthoDB" id="449241at2759"/>
<dbReference type="HOGENOM" id="CLU_015210_1_0_1"/>
<dbReference type="SFLD" id="SFLDS00032">
    <property type="entry name" value="Radical_SAM_3-amino-3-carboxyp"/>
    <property type="match status" value="1"/>
</dbReference>
<dbReference type="InterPro" id="IPR042263">
    <property type="entry name" value="DPH1/DPH2_1"/>
</dbReference>
<comment type="cofactor">
    <cofactor evidence="1">
        <name>[4Fe-4S] cluster</name>
        <dbReference type="ChEBI" id="CHEBI:49883"/>
    </cofactor>
</comment>
<dbReference type="eggNOG" id="KOG2648">
    <property type="taxonomic scope" value="Eukaryota"/>
</dbReference>
<evidence type="ECO:0000256" key="3">
    <source>
        <dbReference type="ARBA" id="ARBA00006179"/>
    </source>
</evidence>
<sequence>MTESIPGPFFTTATPSDHIKEENTSNAGYFEGLSENSIHSFFEIDATSEWIKNGKHRRIALQFPDSLLPYSKRVTKLIESKIHDGDISGDEKKTFVLADTSYRSCCVDEVAAAHADCTALVHFGEACHSAPTDKIDVKYVLGNMPTFIDDFKSQLRTILDQLSSDNIVLLMDSCFAHEQTKVEGAIKDIVPPSRHVECALLPSESSLKENREIHWSQGFDLCLQLLLRLQMKIRCEMGMGSKRHQILGLRRFLVLQTLRLVLVVLVVRLVLVVQLVLVVLVLQIVLAVLELLMVLVVQLVQLVLEVHVRVVRIINVPKLSNFSTDIDVFVLLSCPFGVVLDSSDYFRPVVSFFEAEIALNPAKTWAADFGWSAEFAAFLEDKIETEVSEDSGDFSLISGKVRVQNKEDEKGGDGPKSMVIYNPGYCNDRTWKGLDDGVNTSNDSTAMTEGRSGIAQGYSGK</sequence>
<dbReference type="GO" id="GO:0017183">
    <property type="term" value="P:protein histidyl modification to diphthamide"/>
    <property type="evidence" value="ECO:0007669"/>
    <property type="project" value="UniProtKB-UniPathway"/>
</dbReference>
<dbReference type="Gene3D" id="3.40.50.11860">
    <property type="entry name" value="Diphthamide synthesis DPH1/DPH2 domain 3"/>
    <property type="match status" value="1"/>
</dbReference>
<dbReference type="InParanoid" id="G0MVK5"/>
<dbReference type="NCBIfam" id="TIGR00272">
    <property type="entry name" value="DPH2"/>
    <property type="match status" value="1"/>
</dbReference>
<dbReference type="PANTHER" id="PTHR10762">
    <property type="entry name" value="DIPHTHAMIDE BIOSYNTHESIS PROTEIN"/>
    <property type="match status" value="1"/>
</dbReference>
<dbReference type="AlphaFoldDB" id="G0MVK5"/>
<proteinExistence type="inferred from homology"/>
<keyword evidence="12" id="KW-1185">Reference proteome</keyword>
<evidence type="ECO:0000256" key="8">
    <source>
        <dbReference type="RuleBase" id="RU364133"/>
    </source>
</evidence>
<keyword evidence="5 8" id="KW-0479">Metal-binding</keyword>
<gene>
    <name evidence="11" type="ORF">CAEBREN_02601</name>
</gene>
<evidence type="ECO:0000313" key="11">
    <source>
        <dbReference type="EMBL" id="EGT44903.1"/>
    </source>
</evidence>
<dbReference type="EMBL" id="GL379814">
    <property type="protein sequence ID" value="EGT44903.1"/>
    <property type="molecule type" value="Genomic_DNA"/>
</dbReference>